<organism evidence="2 3">
    <name type="scientific">Candidatus Ryanbacteria bacterium CG10_big_fil_rev_8_21_14_0_10_43_42</name>
    <dbReference type="NCBI Taxonomy" id="1974864"/>
    <lineage>
        <taxon>Bacteria</taxon>
        <taxon>Candidatus Ryaniibacteriota</taxon>
    </lineage>
</organism>
<evidence type="ECO:0000313" key="3">
    <source>
        <dbReference type="Proteomes" id="UP000229098"/>
    </source>
</evidence>
<feature type="compositionally biased region" description="Basic and acidic residues" evidence="1">
    <location>
        <begin position="140"/>
        <end position="162"/>
    </location>
</feature>
<dbReference type="AlphaFoldDB" id="A0A2M8KWK1"/>
<protein>
    <submittedName>
        <fullName evidence="2">Uncharacterized protein</fullName>
    </submittedName>
</protein>
<evidence type="ECO:0000313" key="2">
    <source>
        <dbReference type="EMBL" id="PJE64281.1"/>
    </source>
</evidence>
<gene>
    <name evidence="2" type="ORF">COU90_02400</name>
</gene>
<comment type="caution">
    <text evidence="2">The sequence shown here is derived from an EMBL/GenBank/DDBJ whole genome shotgun (WGS) entry which is preliminary data.</text>
</comment>
<reference evidence="3" key="1">
    <citation type="submission" date="2017-09" db="EMBL/GenBank/DDBJ databases">
        <title>Depth-based differentiation of microbial function through sediment-hosted aquifers and enrichment of novel symbionts in the deep terrestrial subsurface.</title>
        <authorList>
            <person name="Probst A.J."/>
            <person name="Ladd B."/>
            <person name="Jarett J.K."/>
            <person name="Geller-Mcgrath D.E."/>
            <person name="Sieber C.M.K."/>
            <person name="Emerson J.B."/>
            <person name="Anantharaman K."/>
            <person name="Thomas B.C."/>
            <person name="Malmstrom R."/>
            <person name="Stieglmeier M."/>
            <person name="Klingl A."/>
            <person name="Woyke T."/>
            <person name="Ryan C.M."/>
            <person name="Banfield J.F."/>
        </authorList>
    </citation>
    <scope>NUCLEOTIDE SEQUENCE [LARGE SCALE GENOMIC DNA]</scope>
</reference>
<dbReference type="Proteomes" id="UP000229098">
    <property type="component" value="Unassembled WGS sequence"/>
</dbReference>
<evidence type="ECO:0000256" key="1">
    <source>
        <dbReference type="SAM" id="MobiDB-lite"/>
    </source>
</evidence>
<proteinExistence type="predicted"/>
<name>A0A2M8KWK1_9BACT</name>
<accession>A0A2M8KWK1</accession>
<feature type="compositionally biased region" description="Basic and acidic residues" evidence="1">
    <location>
        <begin position="171"/>
        <end position="186"/>
    </location>
</feature>
<feature type="region of interest" description="Disordered" evidence="1">
    <location>
        <begin position="139"/>
        <end position="186"/>
    </location>
</feature>
<dbReference type="EMBL" id="PFEF01000006">
    <property type="protein sequence ID" value="PJE64281.1"/>
    <property type="molecule type" value="Genomic_DNA"/>
</dbReference>
<sequence>MNCIIGVIVFLYVLVGTVVHTADAFFDGSAFLDNMLGGSFSDEWNTEEEGAVVETVIENHASTGGNSANGSNGANGGTVITGSASADVHVETHVNGTGTSKTIIDVSVTDDTESITKHEETSGNADTIIHIKTDGGISEDAEHTVREDEKSEKEEAEKRMNGDTEMASSTKAEDASITKIKDTERRQSRRGIIQALTSLFSYVFSLFNR</sequence>